<accession>A0A9X5GU24</accession>
<dbReference type="OrthoDB" id="9805610at2"/>
<dbReference type="RefSeq" id="WP_160561769.1">
    <property type="nucleotide sequence ID" value="NZ_QZDT01000050.1"/>
</dbReference>
<gene>
    <name evidence="1" type="ORF">D5281_19835</name>
</gene>
<comment type="caution">
    <text evidence="1">The sequence shown here is derived from an EMBL/GenBank/DDBJ whole genome shotgun (WGS) entry which is preliminary data.</text>
</comment>
<name>A0A9X5GU24_9FIRM</name>
<reference evidence="1" key="1">
    <citation type="submission" date="2018-09" db="EMBL/GenBank/DDBJ databases">
        <title>Murine metabolic-syndrome-specific gut microbial biobank.</title>
        <authorList>
            <person name="Liu C."/>
        </authorList>
    </citation>
    <scope>NUCLEOTIDE SEQUENCE</scope>
    <source>
        <strain evidence="1">D42-62</strain>
    </source>
</reference>
<dbReference type="Proteomes" id="UP001154420">
    <property type="component" value="Unassembled WGS sequence"/>
</dbReference>
<evidence type="ECO:0000313" key="2">
    <source>
        <dbReference type="Proteomes" id="UP001154420"/>
    </source>
</evidence>
<dbReference type="EMBL" id="QZDT01000050">
    <property type="protein sequence ID" value="NBJ94764.1"/>
    <property type="molecule type" value="Genomic_DNA"/>
</dbReference>
<evidence type="ECO:0000313" key="1">
    <source>
        <dbReference type="EMBL" id="NBJ94764.1"/>
    </source>
</evidence>
<keyword evidence="2" id="KW-1185">Reference proteome</keyword>
<proteinExistence type="predicted"/>
<sequence>MDTVTKEPKSPALEPSEQGYQLTIGRDTIRVVSVFSGTRTASEAIHEAAVKKILYDTSS</sequence>
<protein>
    <submittedName>
        <fullName evidence="1">Uncharacterized protein</fullName>
    </submittedName>
</protein>
<organism evidence="1 2">
    <name type="scientific">Parablautia muri</name>
    <dbReference type="NCBI Taxonomy" id="2320879"/>
    <lineage>
        <taxon>Bacteria</taxon>
        <taxon>Bacillati</taxon>
        <taxon>Bacillota</taxon>
        <taxon>Clostridia</taxon>
        <taxon>Lachnospirales</taxon>
        <taxon>Lachnospiraceae</taxon>
        <taxon>Parablautia</taxon>
    </lineage>
</organism>
<dbReference type="AlphaFoldDB" id="A0A9X5GU24"/>